<feature type="chain" id="PRO_5039715070" evidence="1">
    <location>
        <begin position="26"/>
        <end position="296"/>
    </location>
</feature>
<evidence type="ECO:0000259" key="2">
    <source>
        <dbReference type="Pfam" id="PF13845"/>
    </source>
</evidence>
<accession>A0A1C4ZC37</accession>
<proteinExistence type="predicted"/>
<reference evidence="3 4" key="1">
    <citation type="submission" date="2016-06" db="EMBL/GenBank/DDBJ databases">
        <authorList>
            <person name="Kjaerup R.B."/>
            <person name="Dalgaard T.S."/>
            <person name="Juul-Madsen H.R."/>
        </authorList>
    </citation>
    <scope>NUCLEOTIDE SEQUENCE [LARGE SCALE GENOMIC DNA]</scope>
    <source>
        <strain evidence="3 4">DSM 43821</strain>
    </source>
</reference>
<sequence>MRRWWTAVAVGGAALLALTGCGAPAGVDADLADDWPALAAPQGFVPAAGVCHEGVQDVGYLSGYHPVDCGRSHRAETMHVGTVTGADARRATPPAGGTGAMLAARTECDREVRRAVGADWRSGRLGLAVVFPSPAAWTGGARWFRCDLTEVESVDEARATPRTGSLRGALTRDTDLRLRCFEPKVDGDDVEAMKPVACTARHHAEFVGVWPATGLSYAQVTKGDGRVHKGCLGVLAKYTGVPNDGNLRFRAGSIFYHPLEREWRDGNRGVQCFGWVSDRTLTRSLKGIGTRGLPVR</sequence>
<dbReference type="Proteomes" id="UP000198228">
    <property type="component" value="Chromosome I"/>
</dbReference>
<protein>
    <submittedName>
        <fullName evidence="3">Septum formation</fullName>
    </submittedName>
</protein>
<dbReference type="RefSeq" id="WP_088962713.1">
    <property type="nucleotide sequence ID" value="NZ_LT607410.1"/>
</dbReference>
<dbReference type="AlphaFoldDB" id="A0A1C4ZC37"/>
<dbReference type="InterPro" id="IPR026004">
    <property type="entry name" value="Septum_form"/>
</dbReference>
<evidence type="ECO:0000313" key="4">
    <source>
        <dbReference type="Proteomes" id="UP000198228"/>
    </source>
</evidence>
<organism evidence="3 4">
    <name type="scientific">Micromonospora purpureochromogenes</name>
    <dbReference type="NCBI Taxonomy" id="47872"/>
    <lineage>
        <taxon>Bacteria</taxon>
        <taxon>Bacillati</taxon>
        <taxon>Actinomycetota</taxon>
        <taxon>Actinomycetes</taxon>
        <taxon>Micromonosporales</taxon>
        <taxon>Micromonosporaceae</taxon>
        <taxon>Micromonospora</taxon>
    </lineage>
</organism>
<evidence type="ECO:0000313" key="3">
    <source>
        <dbReference type="EMBL" id="SCF30527.1"/>
    </source>
</evidence>
<gene>
    <name evidence="3" type="ORF">GA0074696_4269</name>
</gene>
<feature type="signal peptide" evidence="1">
    <location>
        <begin position="1"/>
        <end position="25"/>
    </location>
</feature>
<dbReference type="PROSITE" id="PS51257">
    <property type="entry name" value="PROKAR_LIPOPROTEIN"/>
    <property type="match status" value="1"/>
</dbReference>
<dbReference type="EMBL" id="LT607410">
    <property type="protein sequence ID" value="SCF30527.1"/>
    <property type="molecule type" value="Genomic_DNA"/>
</dbReference>
<name>A0A1C4ZC37_9ACTN</name>
<dbReference type="Pfam" id="PF13845">
    <property type="entry name" value="Septum_form"/>
    <property type="match status" value="1"/>
</dbReference>
<feature type="domain" description="Septum formation-related" evidence="2">
    <location>
        <begin position="48"/>
        <end position="272"/>
    </location>
</feature>
<evidence type="ECO:0000256" key="1">
    <source>
        <dbReference type="SAM" id="SignalP"/>
    </source>
</evidence>
<keyword evidence="1" id="KW-0732">Signal</keyword>